<organism evidence="9 10">
    <name type="scientific">Paramormyrops kingsleyae</name>
    <dbReference type="NCBI Taxonomy" id="1676925"/>
    <lineage>
        <taxon>Eukaryota</taxon>
        <taxon>Metazoa</taxon>
        <taxon>Chordata</taxon>
        <taxon>Craniata</taxon>
        <taxon>Vertebrata</taxon>
        <taxon>Euteleostomi</taxon>
        <taxon>Actinopterygii</taxon>
        <taxon>Neopterygii</taxon>
        <taxon>Teleostei</taxon>
        <taxon>Osteoglossocephala</taxon>
        <taxon>Osteoglossomorpha</taxon>
        <taxon>Osteoglossiformes</taxon>
        <taxon>Mormyridae</taxon>
        <taxon>Paramormyrops</taxon>
    </lineage>
</organism>
<feature type="domain" description="Ig-like" evidence="8">
    <location>
        <begin position="126"/>
        <end position="219"/>
    </location>
</feature>
<evidence type="ECO:0000256" key="6">
    <source>
        <dbReference type="ARBA" id="ARBA00023157"/>
    </source>
</evidence>
<evidence type="ECO:0000256" key="7">
    <source>
        <dbReference type="ARBA" id="ARBA00023180"/>
    </source>
</evidence>
<dbReference type="InterPro" id="IPR013783">
    <property type="entry name" value="Ig-like_fold"/>
</dbReference>
<comment type="subcellular location">
    <subcellularLocation>
        <location evidence="1">Cell membrane</location>
    </subcellularLocation>
</comment>
<dbReference type="InterPro" id="IPR052051">
    <property type="entry name" value="TCR_complex_component"/>
</dbReference>
<evidence type="ECO:0000313" key="9">
    <source>
        <dbReference type="Ensembl" id="ENSPKIP00000023439.1"/>
    </source>
</evidence>
<dbReference type="Proteomes" id="UP000261540">
    <property type="component" value="Unplaced"/>
</dbReference>
<evidence type="ECO:0000256" key="1">
    <source>
        <dbReference type="ARBA" id="ARBA00004236"/>
    </source>
</evidence>
<evidence type="ECO:0000256" key="4">
    <source>
        <dbReference type="ARBA" id="ARBA00022859"/>
    </source>
</evidence>
<dbReference type="SUPFAM" id="SSF48726">
    <property type="entry name" value="Immunoglobulin"/>
    <property type="match status" value="2"/>
</dbReference>
<keyword evidence="10" id="KW-1185">Reference proteome</keyword>
<keyword evidence="7" id="KW-0325">Glycoprotein</keyword>
<dbReference type="CDD" id="cd00099">
    <property type="entry name" value="IgV"/>
    <property type="match status" value="1"/>
</dbReference>
<dbReference type="InterPro" id="IPR003599">
    <property type="entry name" value="Ig_sub"/>
</dbReference>
<dbReference type="PANTHER" id="PTHR19433:SF133">
    <property type="entry name" value="IMMUNE-TYPE RECEPTOR 5 PRECURSOR-RELATED"/>
    <property type="match status" value="1"/>
</dbReference>
<reference evidence="9" key="2">
    <citation type="submission" date="2025-09" db="UniProtKB">
        <authorList>
            <consortium name="Ensembl"/>
        </authorList>
    </citation>
    <scope>IDENTIFICATION</scope>
</reference>
<keyword evidence="6" id="KW-1015">Disulfide bond</keyword>
<dbReference type="PROSITE" id="PS50835">
    <property type="entry name" value="IG_LIKE"/>
    <property type="match status" value="1"/>
</dbReference>
<dbReference type="GO" id="GO:0002376">
    <property type="term" value="P:immune system process"/>
    <property type="evidence" value="ECO:0007669"/>
    <property type="project" value="UniProtKB-KW"/>
</dbReference>
<dbReference type="InterPro" id="IPR007110">
    <property type="entry name" value="Ig-like_dom"/>
</dbReference>
<keyword evidence="5" id="KW-0472">Membrane</keyword>
<dbReference type="SMART" id="SM00409">
    <property type="entry name" value="IG"/>
    <property type="match status" value="2"/>
</dbReference>
<evidence type="ECO:0000256" key="5">
    <source>
        <dbReference type="ARBA" id="ARBA00023136"/>
    </source>
</evidence>
<dbReference type="GO" id="GO:0009617">
    <property type="term" value="P:response to bacterium"/>
    <property type="evidence" value="ECO:0007669"/>
    <property type="project" value="TreeGrafter"/>
</dbReference>
<dbReference type="GeneTree" id="ENSGT01030000234530"/>
<dbReference type="Pfam" id="PF07686">
    <property type="entry name" value="V-set"/>
    <property type="match status" value="1"/>
</dbReference>
<name>A0A3B3RY98_9TELE</name>
<dbReference type="GO" id="GO:0005886">
    <property type="term" value="C:plasma membrane"/>
    <property type="evidence" value="ECO:0007669"/>
    <property type="project" value="UniProtKB-SubCell"/>
</dbReference>
<evidence type="ECO:0000259" key="8">
    <source>
        <dbReference type="PROSITE" id="PS50835"/>
    </source>
</evidence>
<dbReference type="InterPro" id="IPR036179">
    <property type="entry name" value="Ig-like_dom_sf"/>
</dbReference>
<dbReference type="Gene3D" id="2.60.40.10">
    <property type="entry name" value="Immunoglobulins"/>
    <property type="match status" value="2"/>
</dbReference>
<keyword evidence="4" id="KW-0391">Immunity</keyword>
<evidence type="ECO:0000313" key="10">
    <source>
        <dbReference type="Proteomes" id="UP000261540"/>
    </source>
</evidence>
<accession>A0A3B3RY98</accession>
<dbReference type="AlphaFoldDB" id="A0A3B3RY98"/>
<reference evidence="9" key="1">
    <citation type="submission" date="2025-08" db="UniProtKB">
        <authorList>
            <consortium name="Ensembl"/>
        </authorList>
    </citation>
    <scope>IDENTIFICATION</scope>
</reference>
<dbReference type="PANTHER" id="PTHR19433">
    <property type="entry name" value="T-CELL RECEPTOR ALPHA CHAIN V REGION-RELATED"/>
    <property type="match status" value="1"/>
</dbReference>
<dbReference type="InterPro" id="IPR013106">
    <property type="entry name" value="Ig_V-set"/>
</dbReference>
<sequence length="322" mass="36403">MLVVSHFYICHNNITFCNNHCINLALSNTVVQPSPLLTVEAGDNVTLECSFPKDEAHSVFWFKLIINQRPLLIASTFKFASEATFHNNFNPTRYKVKIYEEINHLIILKTEPSESGMYYSSLVENHKVEQYPVSDPVQPGDSVTLQCTIETGGCAGEHSVYWFRHGSGESLPGVIYSHGNRSDECERSPEAGSPTRSCVYSLPKRNLSSSDAGTYYCAVAMCGEMLFGNGTKIHIEESKFLIKTLFMQNKIIAPLFICYINYTTICRSAFPFPRPTNENIINPDAEMLNYAALHFTQKKGESRRKTRETEDCSLYSDVRLRD</sequence>
<keyword evidence="3" id="KW-0732">Signal</keyword>
<dbReference type="Ensembl" id="ENSPKIT00000004124.1">
    <property type="protein sequence ID" value="ENSPKIP00000023439.1"/>
    <property type="gene ID" value="ENSPKIG00000007040.1"/>
</dbReference>
<evidence type="ECO:0000256" key="3">
    <source>
        <dbReference type="ARBA" id="ARBA00022729"/>
    </source>
</evidence>
<keyword evidence="2" id="KW-1003">Cell membrane</keyword>
<proteinExistence type="predicted"/>
<protein>
    <recommendedName>
        <fullName evidence="8">Ig-like domain-containing protein</fullName>
    </recommendedName>
</protein>
<evidence type="ECO:0000256" key="2">
    <source>
        <dbReference type="ARBA" id="ARBA00022475"/>
    </source>
</evidence>